<feature type="signal peptide" evidence="1">
    <location>
        <begin position="1"/>
        <end position="18"/>
    </location>
</feature>
<sequence length="130" mass="15082">MKFLIILIFSLCSIMVQAQAPQSKSYGTPQERAKLQTEKMKTALPLRSDQFDAVYALNLKYAEIMQKEVFDQGASQWSMYTQGSQINKRKEVELKKLLSAAQFKNYEKLKAEMRKQMQKEGMPKSLDDFK</sequence>
<dbReference type="KEGG" id="hhy:Halhy_4864"/>
<keyword evidence="3" id="KW-1185">Reference proteome</keyword>
<protein>
    <recommendedName>
        <fullName evidence="4">DUF4890 domain-containing protein</fullName>
    </recommendedName>
</protein>
<organism evidence="2 3">
    <name type="scientific">Haliscomenobacter hydrossis (strain ATCC 27775 / DSM 1100 / LMG 10767 / O)</name>
    <dbReference type="NCBI Taxonomy" id="760192"/>
    <lineage>
        <taxon>Bacteria</taxon>
        <taxon>Pseudomonadati</taxon>
        <taxon>Bacteroidota</taxon>
        <taxon>Saprospiria</taxon>
        <taxon>Saprospirales</taxon>
        <taxon>Haliscomenobacteraceae</taxon>
        <taxon>Haliscomenobacter</taxon>
    </lineage>
</organism>
<evidence type="ECO:0000313" key="2">
    <source>
        <dbReference type="EMBL" id="AEE52694.1"/>
    </source>
</evidence>
<dbReference type="RefSeq" id="WP_013767231.1">
    <property type="nucleotide sequence ID" value="NC_015510.1"/>
</dbReference>
<dbReference type="Proteomes" id="UP000008461">
    <property type="component" value="Chromosome"/>
</dbReference>
<reference key="2">
    <citation type="submission" date="2011-04" db="EMBL/GenBank/DDBJ databases">
        <title>Complete sequence of chromosome of Haliscomenobacter hydrossis DSM 1100.</title>
        <authorList>
            <consortium name="US DOE Joint Genome Institute (JGI-PGF)"/>
            <person name="Lucas S."/>
            <person name="Han J."/>
            <person name="Lapidus A."/>
            <person name="Bruce D."/>
            <person name="Goodwin L."/>
            <person name="Pitluck S."/>
            <person name="Peters L."/>
            <person name="Kyrpides N."/>
            <person name="Mavromatis K."/>
            <person name="Ivanova N."/>
            <person name="Ovchinnikova G."/>
            <person name="Pagani I."/>
            <person name="Daligault H."/>
            <person name="Detter J.C."/>
            <person name="Han C."/>
            <person name="Land M."/>
            <person name="Hauser L."/>
            <person name="Markowitz V."/>
            <person name="Cheng J.-F."/>
            <person name="Hugenholtz P."/>
            <person name="Woyke T."/>
            <person name="Wu D."/>
            <person name="Verbarg S."/>
            <person name="Frueling A."/>
            <person name="Brambilla E."/>
            <person name="Klenk H.-P."/>
            <person name="Eisen J.A."/>
        </authorList>
    </citation>
    <scope>NUCLEOTIDE SEQUENCE</scope>
    <source>
        <strain>DSM 1100</strain>
    </source>
</reference>
<dbReference type="EMBL" id="CP002691">
    <property type="protein sequence ID" value="AEE52694.1"/>
    <property type="molecule type" value="Genomic_DNA"/>
</dbReference>
<evidence type="ECO:0000313" key="3">
    <source>
        <dbReference type="Proteomes" id="UP000008461"/>
    </source>
</evidence>
<dbReference type="HOGENOM" id="CLU_1935099_0_0_10"/>
<dbReference type="AlphaFoldDB" id="F4KZ07"/>
<dbReference type="OrthoDB" id="1123214at2"/>
<evidence type="ECO:0008006" key="4">
    <source>
        <dbReference type="Google" id="ProtNLM"/>
    </source>
</evidence>
<reference evidence="2 3" key="1">
    <citation type="journal article" date="2011" name="Stand. Genomic Sci.">
        <title>Complete genome sequence of Haliscomenobacter hydrossis type strain (O).</title>
        <authorList>
            <consortium name="US DOE Joint Genome Institute (JGI-PGF)"/>
            <person name="Daligault H."/>
            <person name="Lapidus A."/>
            <person name="Zeytun A."/>
            <person name="Nolan M."/>
            <person name="Lucas S."/>
            <person name="Del Rio T.G."/>
            <person name="Tice H."/>
            <person name="Cheng J.F."/>
            <person name="Tapia R."/>
            <person name="Han C."/>
            <person name="Goodwin L."/>
            <person name="Pitluck S."/>
            <person name="Liolios K."/>
            <person name="Pagani I."/>
            <person name="Ivanova N."/>
            <person name="Huntemann M."/>
            <person name="Mavromatis K."/>
            <person name="Mikhailova N."/>
            <person name="Pati A."/>
            <person name="Chen A."/>
            <person name="Palaniappan K."/>
            <person name="Land M."/>
            <person name="Hauser L."/>
            <person name="Brambilla E.M."/>
            <person name="Rohde M."/>
            <person name="Verbarg S."/>
            <person name="Goker M."/>
            <person name="Bristow J."/>
            <person name="Eisen J.A."/>
            <person name="Markowitz V."/>
            <person name="Hugenholtz P."/>
            <person name="Kyrpides N.C."/>
            <person name="Klenk H.P."/>
            <person name="Woyke T."/>
        </authorList>
    </citation>
    <scope>NUCLEOTIDE SEQUENCE [LARGE SCALE GENOMIC DNA]</scope>
    <source>
        <strain evidence="3">ATCC 27775 / DSM 1100 / LMG 10767 / O</strain>
    </source>
</reference>
<accession>F4KZ07</accession>
<evidence type="ECO:0000256" key="1">
    <source>
        <dbReference type="SAM" id="SignalP"/>
    </source>
</evidence>
<gene>
    <name evidence="2" type="ordered locus">Halhy_4864</name>
</gene>
<feature type="chain" id="PRO_5003317310" description="DUF4890 domain-containing protein" evidence="1">
    <location>
        <begin position="19"/>
        <end position="130"/>
    </location>
</feature>
<proteinExistence type="predicted"/>
<keyword evidence="1" id="KW-0732">Signal</keyword>
<name>F4KZ07_HALH1</name>